<feature type="transmembrane region" description="Helical" evidence="1">
    <location>
        <begin position="504"/>
        <end position="526"/>
    </location>
</feature>
<dbReference type="Proteomes" id="UP000623129">
    <property type="component" value="Unassembled WGS sequence"/>
</dbReference>
<dbReference type="PANTHER" id="PTHR31414:SF15">
    <property type="entry name" value="PLASMA MEMBRANE FUSION PROTEIN"/>
    <property type="match status" value="1"/>
</dbReference>
<keyword evidence="4" id="KW-1185">Reference proteome</keyword>
<gene>
    <name evidence="3" type="ORF">FCM35_KLT04909</name>
</gene>
<comment type="caution">
    <text evidence="3">The sequence shown here is derived from an EMBL/GenBank/DDBJ whole genome shotgun (WGS) entry which is preliminary data.</text>
</comment>
<keyword evidence="1" id="KW-1133">Transmembrane helix</keyword>
<dbReference type="EMBL" id="SWLB01000014">
    <property type="protein sequence ID" value="KAF3329578.1"/>
    <property type="molecule type" value="Genomic_DNA"/>
</dbReference>
<dbReference type="OrthoDB" id="1937321at2759"/>
<feature type="transmembrane region" description="Helical" evidence="1">
    <location>
        <begin position="262"/>
        <end position="283"/>
    </location>
</feature>
<evidence type="ECO:0000256" key="2">
    <source>
        <dbReference type="SAM" id="SignalP"/>
    </source>
</evidence>
<sequence>MKLYKRPLILFLSLHYILSAFSCSAYTLHSAQGSGLGEEGSVLPVRTQWNLNLQIPERRSLTISESNSSYVLAAERTQRKDPLNGFKIYTGGWNISNEHYWASVGFSAAPIFAIAAGWIVIFGIILFFLVGCFCCCSGRNYSASYSRIAYACSLALLIAFTIAAILGCIVLYGGQEKFHKSITSTTNYILGQAHDTVSNLQIISNNLDAAKSVGVDQISLPSDLKMKIDRIVNRINASANELDSRTASNSHKIEYVINSMRMTLIIVAAAMLLLTFLGFLLSICGLQTLIYILVMVGWIFIAGTLILSGVFLLLHNIVSDTCLAMDEWVQQPQGHTALDDILPCVDPAMTTEAIDQSKLVTYQIINMVNGIITNVSNRDFPPQSIPLYYNQSGPLVPQLCSPYLADLSPRTCATEELNFNNAVQVWNGYVCETTSVSGSEICTTIGRLTPAFYHQMTISVNVTFGLYHYGPYLSDLADCSFVRKTFEYLSDTNCPGLGRYSTNVYVGLLVVSVAVMLSLIFWVVYARERRHMKNSKVLNG</sequence>
<evidence type="ECO:0000256" key="1">
    <source>
        <dbReference type="SAM" id="Phobius"/>
    </source>
</evidence>
<feature type="transmembrane region" description="Helical" evidence="1">
    <location>
        <begin position="148"/>
        <end position="172"/>
    </location>
</feature>
<evidence type="ECO:0008006" key="5">
    <source>
        <dbReference type="Google" id="ProtNLM"/>
    </source>
</evidence>
<dbReference type="GO" id="GO:0009506">
    <property type="term" value="C:plasmodesma"/>
    <property type="evidence" value="ECO:0007669"/>
    <property type="project" value="TreeGrafter"/>
</dbReference>
<keyword evidence="1" id="KW-0812">Transmembrane</keyword>
<accession>A0A833VNT2</accession>
<feature type="signal peptide" evidence="2">
    <location>
        <begin position="1"/>
        <end position="19"/>
    </location>
</feature>
<feature type="chain" id="PRO_5032698293" description="Envelope protein" evidence="2">
    <location>
        <begin position="20"/>
        <end position="540"/>
    </location>
</feature>
<evidence type="ECO:0000313" key="3">
    <source>
        <dbReference type="EMBL" id="KAF3329578.1"/>
    </source>
</evidence>
<keyword evidence="2" id="KW-0732">Signal</keyword>
<feature type="transmembrane region" description="Helical" evidence="1">
    <location>
        <begin position="111"/>
        <end position="136"/>
    </location>
</feature>
<proteinExistence type="predicted"/>
<evidence type="ECO:0000313" key="4">
    <source>
        <dbReference type="Proteomes" id="UP000623129"/>
    </source>
</evidence>
<feature type="transmembrane region" description="Helical" evidence="1">
    <location>
        <begin position="290"/>
        <end position="314"/>
    </location>
</feature>
<dbReference type="InterPro" id="IPR040283">
    <property type="entry name" value="DDB_G0292058-like"/>
</dbReference>
<name>A0A833VNT2_9POAL</name>
<organism evidence="3 4">
    <name type="scientific">Carex littledalei</name>
    <dbReference type="NCBI Taxonomy" id="544730"/>
    <lineage>
        <taxon>Eukaryota</taxon>
        <taxon>Viridiplantae</taxon>
        <taxon>Streptophyta</taxon>
        <taxon>Embryophyta</taxon>
        <taxon>Tracheophyta</taxon>
        <taxon>Spermatophyta</taxon>
        <taxon>Magnoliopsida</taxon>
        <taxon>Liliopsida</taxon>
        <taxon>Poales</taxon>
        <taxon>Cyperaceae</taxon>
        <taxon>Cyperoideae</taxon>
        <taxon>Cariceae</taxon>
        <taxon>Carex</taxon>
        <taxon>Carex subgen. Euthyceras</taxon>
    </lineage>
</organism>
<keyword evidence="1" id="KW-0472">Membrane</keyword>
<protein>
    <recommendedName>
        <fullName evidence="5">Envelope protein</fullName>
    </recommendedName>
</protein>
<reference evidence="3" key="1">
    <citation type="submission" date="2020-01" db="EMBL/GenBank/DDBJ databases">
        <title>Genome sequence of Kobresia littledalei, the first chromosome-level genome in the family Cyperaceae.</title>
        <authorList>
            <person name="Qu G."/>
        </authorList>
    </citation>
    <scope>NUCLEOTIDE SEQUENCE</scope>
    <source>
        <strain evidence="3">C.B.Clarke</strain>
        <tissue evidence="3">Leaf</tissue>
    </source>
</reference>
<dbReference type="PROSITE" id="PS51257">
    <property type="entry name" value="PROKAR_LIPOPROTEIN"/>
    <property type="match status" value="1"/>
</dbReference>
<dbReference type="PANTHER" id="PTHR31414">
    <property type="entry name" value="TRANSMEMBRANE PROTEIN DDB_G0292058"/>
    <property type="match status" value="1"/>
</dbReference>
<dbReference type="GO" id="GO:0005886">
    <property type="term" value="C:plasma membrane"/>
    <property type="evidence" value="ECO:0007669"/>
    <property type="project" value="TreeGrafter"/>
</dbReference>
<dbReference type="AlphaFoldDB" id="A0A833VNT2"/>